<dbReference type="PANTHER" id="PTHR46268">
    <property type="entry name" value="STRESS RESPONSE PROTEIN NHAX"/>
    <property type="match status" value="1"/>
</dbReference>
<accession>A0ABU3CKS8</accession>
<evidence type="ECO:0000313" key="3">
    <source>
        <dbReference type="EMBL" id="MDT0646959.1"/>
    </source>
</evidence>
<gene>
    <name evidence="3" type="ORF">RM545_09670</name>
</gene>
<evidence type="ECO:0000313" key="4">
    <source>
        <dbReference type="Proteomes" id="UP001245285"/>
    </source>
</evidence>
<dbReference type="PANTHER" id="PTHR46268:SF6">
    <property type="entry name" value="UNIVERSAL STRESS PROTEIN UP12"/>
    <property type="match status" value="1"/>
</dbReference>
<feature type="domain" description="UspA" evidence="2">
    <location>
        <begin position="1"/>
        <end position="143"/>
    </location>
</feature>
<dbReference type="SUPFAM" id="SSF52402">
    <property type="entry name" value="Adenine nucleotide alpha hydrolases-like"/>
    <property type="match status" value="2"/>
</dbReference>
<dbReference type="EMBL" id="JAVRHO010000012">
    <property type="protein sequence ID" value="MDT0646959.1"/>
    <property type="molecule type" value="Genomic_DNA"/>
</dbReference>
<sequence length="276" mass="31123">MKKILVPTDFSDQAENALKVAAKLAKRFNSEVHLLHVLELPLELIDPVQGHSSRNLPESIFFMKLAHQRFSKLLKAPYLKNITTQEHVQFNDAYKGILEFCEKDQFDLIVMGSYGASGFQEMFIGSNTEKIVRHSTTPVLVIKRSAEEFNIKEFVFATDAEPVNKHTLQKASEFATLLGANLHLLYVNTPNNFRTSKEVQDQIKAFTEGQNDIVVKSHIYNDITVEKGIMNFAAEINADLMGISTHGRKGIAHFFNGSISEDLVNNANRPVITFRI</sequence>
<dbReference type="PRINTS" id="PR01438">
    <property type="entry name" value="UNVRSLSTRESS"/>
</dbReference>
<keyword evidence="4" id="KW-1185">Reference proteome</keyword>
<evidence type="ECO:0000259" key="2">
    <source>
        <dbReference type="Pfam" id="PF00582"/>
    </source>
</evidence>
<feature type="domain" description="UspA" evidence="2">
    <location>
        <begin position="152"/>
        <end position="274"/>
    </location>
</feature>
<dbReference type="RefSeq" id="WP_311495122.1">
    <property type="nucleotide sequence ID" value="NZ_JAVRHO010000012.1"/>
</dbReference>
<comment type="caution">
    <text evidence="3">The sequence shown here is derived from an EMBL/GenBank/DDBJ whole genome shotgun (WGS) entry which is preliminary data.</text>
</comment>
<dbReference type="Proteomes" id="UP001245285">
    <property type="component" value="Unassembled WGS sequence"/>
</dbReference>
<reference evidence="3 4" key="1">
    <citation type="submission" date="2023-09" db="EMBL/GenBank/DDBJ databases">
        <authorList>
            <person name="Rey-Velasco X."/>
        </authorList>
    </citation>
    <scope>NUCLEOTIDE SEQUENCE [LARGE SCALE GENOMIC DNA]</scope>
    <source>
        <strain evidence="3 4">F260</strain>
    </source>
</reference>
<dbReference type="CDD" id="cd00293">
    <property type="entry name" value="USP-like"/>
    <property type="match status" value="2"/>
</dbReference>
<dbReference type="InterPro" id="IPR014729">
    <property type="entry name" value="Rossmann-like_a/b/a_fold"/>
</dbReference>
<organism evidence="3 4">
    <name type="scientific">Autumnicola lenta</name>
    <dbReference type="NCBI Taxonomy" id="3075593"/>
    <lineage>
        <taxon>Bacteria</taxon>
        <taxon>Pseudomonadati</taxon>
        <taxon>Bacteroidota</taxon>
        <taxon>Flavobacteriia</taxon>
        <taxon>Flavobacteriales</taxon>
        <taxon>Flavobacteriaceae</taxon>
        <taxon>Autumnicola</taxon>
    </lineage>
</organism>
<evidence type="ECO:0000256" key="1">
    <source>
        <dbReference type="ARBA" id="ARBA00008791"/>
    </source>
</evidence>
<dbReference type="Pfam" id="PF00582">
    <property type="entry name" value="Usp"/>
    <property type="match status" value="2"/>
</dbReference>
<dbReference type="InterPro" id="IPR006015">
    <property type="entry name" value="Universal_stress_UspA"/>
</dbReference>
<name>A0ABU3CKS8_9FLAO</name>
<dbReference type="Gene3D" id="3.40.50.620">
    <property type="entry name" value="HUPs"/>
    <property type="match status" value="2"/>
</dbReference>
<protein>
    <submittedName>
        <fullName evidence="3">Universal stress protein</fullName>
    </submittedName>
</protein>
<dbReference type="InterPro" id="IPR006016">
    <property type="entry name" value="UspA"/>
</dbReference>
<proteinExistence type="inferred from homology"/>
<comment type="similarity">
    <text evidence="1">Belongs to the universal stress protein A family.</text>
</comment>